<dbReference type="Pfam" id="PF00497">
    <property type="entry name" value="SBP_bac_3"/>
    <property type="match status" value="1"/>
</dbReference>
<name>A0ABV7ETG6_9GAMM</name>
<dbReference type="InterPro" id="IPR001638">
    <property type="entry name" value="Solute-binding_3/MltF_N"/>
</dbReference>
<protein>
    <submittedName>
        <fullName evidence="5">Transporter substrate-binding domain-containing protein</fullName>
    </submittedName>
</protein>
<evidence type="ECO:0000313" key="5">
    <source>
        <dbReference type="EMBL" id="MFC3106083.1"/>
    </source>
</evidence>
<proteinExistence type="inferred from homology"/>
<dbReference type="SMART" id="SM00062">
    <property type="entry name" value="PBPb"/>
    <property type="match status" value="1"/>
</dbReference>
<evidence type="ECO:0000256" key="1">
    <source>
        <dbReference type="ARBA" id="ARBA00010333"/>
    </source>
</evidence>
<sequence length="268" mass="29740">MNKRLLLSLLAIVLAVSSSLATAASVEQIKDRGKIVIGVKTDYKPFGYRDPTGKIVGIEPDLAADLAKQLGVDLELVSVVSANRIEFLQQGRVDALMATMSDKPARRESVQAIEPLYYSDSVNVLANDRAKLKSWDDLKGKPVCATSGAFYNREVAQKYGAQIVAFDGSDRPLLALKQGKCVGYVYDQTFIQGRLLDSEWKKGYSMPFKGILETPWMMAVAKGNDSLQKVMQEATKKWMADGTIIDLEKKYGIQPTEYSQKMHEKYAK</sequence>
<evidence type="ECO:0000256" key="3">
    <source>
        <dbReference type="SAM" id="SignalP"/>
    </source>
</evidence>
<feature type="signal peptide" evidence="3">
    <location>
        <begin position="1"/>
        <end position="23"/>
    </location>
</feature>
<keyword evidence="6" id="KW-1185">Reference proteome</keyword>
<reference evidence="6" key="1">
    <citation type="journal article" date="2019" name="Int. J. Syst. Evol. Microbiol.">
        <title>The Global Catalogue of Microorganisms (GCM) 10K type strain sequencing project: providing services to taxonomists for standard genome sequencing and annotation.</title>
        <authorList>
            <consortium name="The Broad Institute Genomics Platform"/>
            <consortium name="The Broad Institute Genome Sequencing Center for Infectious Disease"/>
            <person name="Wu L."/>
            <person name="Ma J."/>
        </authorList>
    </citation>
    <scope>NUCLEOTIDE SEQUENCE [LARGE SCALE GENOMIC DNA]</scope>
    <source>
        <strain evidence="6">KCTC 52640</strain>
    </source>
</reference>
<evidence type="ECO:0000256" key="2">
    <source>
        <dbReference type="ARBA" id="ARBA00022729"/>
    </source>
</evidence>
<dbReference type="PANTHER" id="PTHR35936">
    <property type="entry name" value="MEMBRANE-BOUND LYTIC MUREIN TRANSGLYCOSYLASE F"/>
    <property type="match status" value="1"/>
</dbReference>
<dbReference type="CDD" id="cd13693">
    <property type="entry name" value="PBP2_polar_AA"/>
    <property type="match status" value="1"/>
</dbReference>
<feature type="chain" id="PRO_5046988328" evidence="3">
    <location>
        <begin position="24"/>
        <end position="268"/>
    </location>
</feature>
<comment type="caution">
    <text evidence="5">The sequence shown here is derived from an EMBL/GenBank/DDBJ whole genome shotgun (WGS) entry which is preliminary data.</text>
</comment>
<evidence type="ECO:0000259" key="4">
    <source>
        <dbReference type="SMART" id="SM00062"/>
    </source>
</evidence>
<evidence type="ECO:0000313" key="6">
    <source>
        <dbReference type="Proteomes" id="UP001595462"/>
    </source>
</evidence>
<dbReference type="Gene3D" id="3.40.190.10">
    <property type="entry name" value="Periplasmic binding protein-like II"/>
    <property type="match status" value="2"/>
</dbReference>
<gene>
    <name evidence="5" type="ORF">ACFOSU_19605</name>
</gene>
<keyword evidence="2 3" id="KW-0732">Signal</keyword>
<dbReference type="SUPFAM" id="SSF53850">
    <property type="entry name" value="Periplasmic binding protein-like II"/>
    <property type="match status" value="1"/>
</dbReference>
<accession>A0ABV7ETG6</accession>
<dbReference type="PANTHER" id="PTHR35936:SF17">
    <property type="entry name" value="ARGININE-BINDING EXTRACELLULAR PROTEIN ARTP"/>
    <property type="match status" value="1"/>
</dbReference>
<dbReference type="RefSeq" id="WP_380691665.1">
    <property type="nucleotide sequence ID" value="NZ_JBHRSS010000010.1"/>
</dbReference>
<feature type="domain" description="Solute-binding protein family 3/N-terminal" evidence="4">
    <location>
        <begin position="34"/>
        <end position="255"/>
    </location>
</feature>
<dbReference type="Proteomes" id="UP001595462">
    <property type="component" value="Unassembled WGS sequence"/>
</dbReference>
<comment type="similarity">
    <text evidence="1">Belongs to the bacterial solute-binding protein 3 family.</text>
</comment>
<organism evidence="5 6">
    <name type="scientific">Salinisphaera aquimarina</name>
    <dbReference type="NCBI Taxonomy" id="2094031"/>
    <lineage>
        <taxon>Bacteria</taxon>
        <taxon>Pseudomonadati</taxon>
        <taxon>Pseudomonadota</taxon>
        <taxon>Gammaproteobacteria</taxon>
        <taxon>Salinisphaerales</taxon>
        <taxon>Salinisphaeraceae</taxon>
        <taxon>Salinisphaera</taxon>
    </lineage>
</organism>
<dbReference type="EMBL" id="JBHRSS010000010">
    <property type="protein sequence ID" value="MFC3106083.1"/>
    <property type="molecule type" value="Genomic_DNA"/>
</dbReference>